<evidence type="ECO:0000313" key="2">
    <source>
        <dbReference type="EMBL" id="TDM14600.1"/>
    </source>
</evidence>
<feature type="transmembrane region" description="Helical" evidence="1">
    <location>
        <begin position="279"/>
        <end position="298"/>
    </location>
</feature>
<keyword evidence="3" id="KW-1185">Reference proteome</keyword>
<organism evidence="2 3">
    <name type="scientific">Macrococcus bovicus</name>
    <dbReference type="NCBI Taxonomy" id="69968"/>
    <lineage>
        <taxon>Bacteria</taxon>
        <taxon>Bacillati</taxon>
        <taxon>Bacillota</taxon>
        <taxon>Bacilli</taxon>
        <taxon>Bacillales</taxon>
        <taxon>Staphylococcaceae</taxon>
        <taxon>Macrococcus</taxon>
    </lineage>
</organism>
<dbReference type="RefSeq" id="WP_133451330.1">
    <property type="nucleotide sequence ID" value="NZ_SCWF01000003.1"/>
</dbReference>
<dbReference type="Proteomes" id="UP000294843">
    <property type="component" value="Unassembled WGS sequence"/>
</dbReference>
<feature type="transmembrane region" description="Helical" evidence="1">
    <location>
        <begin position="304"/>
        <end position="322"/>
    </location>
</feature>
<dbReference type="AlphaFoldDB" id="A0A4R6C115"/>
<reference evidence="2 3" key="1">
    <citation type="submission" date="2019-01" db="EMBL/GenBank/DDBJ databases">
        <title>Draft genome sequences of the type strains of six Macrococcus species.</title>
        <authorList>
            <person name="Mazhar S."/>
            <person name="Altermann E."/>
            <person name="Hill C."/>
            <person name="Mcauliffe O."/>
        </authorList>
    </citation>
    <scope>NUCLEOTIDE SEQUENCE [LARGE SCALE GENOMIC DNA]</scope>
    <source>
        <strain evidence="2 3">ATCC 51825</strain>
    </source>
</reference>
<feature type="transmembrane region" description="Helical" evidence="1">
    <location>
        <begin position="334"/>
        <end position="356"/>
    </location>
</feature>
<feature type="transmembrane region" description="Helical" evidence="1">
    <location>
        <begin position="144"/>
        <end position="165"/>
    </location>
</feature>
<dbReference type="InterPro" id="IPR053046">
    <property type="entry name" value="ABC-5_transporter"/>
</dbReference>
<accession>A0A4R6C115</accession>
<gene>
    <name evidence="2" type="ORF">ERX55_04065</name>
</gene>
<evidence type="ECO:0000313" key="3">
    <source>
        <dbReference type="Proteomes" id="UP000294843"/>
    </source>
</evidence>
<feature type="transmembrane region" description="Helical" evidence="1">
    <location>
        <begin position="239"/>
        <end position="259"/>
    </location>
</feature>
<protein>
    <recommendedName>
        <fullName evidence="4">ABC transporter permease</fullName>
    </recommendedName>
</protein>
<feature type="transmembrane region" description="Helical" evidence="1">
    <location>
        <begin position="21"/>
        <end position="42"/>
    </location>
</feature>
<keyword evidence="1" id="KW-1133">Transmembrane helix</keyword>
<feature type="transmembrane region" description="Helical" evidence="1">
    <location>
        <begin position="62"/>
        <end position="87"/>
    </location>
</feature>
<proteinExistence type="predicted"/>
<sequence length="632" mass="71770">MLSKILSLNKGLFQHFFFNNLIFMAINIICTFFLLPFGYILMTYSEDGQMYSTNSHLLGMDAAILSIFLVGTLFYGVLSALGMTYFLKNEDASDFMHSLPFKRHQILAHMLAAFTATVAINLIINGVILSLFSLHFKDITAGKIFDWVILTLIVSLFSFIFTLFVGQLINHYFGHLVLTALLLMLPVLFHSLATGIYNNLFRGATILDFDPGQEKVYTLSENLTFPVGMVNHIVDRIDWLYFGIAMLVACLLLALTYFLYERRRNERIVHSFQRSWLEWAFITLVVLLGVMVAGTIFTAGVQNLLIIAIIYIMSFLIIYLLAQAVNQRSPRVRLNVRAMALTFLVVALILAATYSYGKWQEGYVPDVNQVASVNMETEMSEEMRPHLKSYVTDPTYIKEVVALHQNIINHNPSVGYGSFSVTYKMKNGNLQHRTYSDLSEEQFKQASELVDNKIYAKAIAEGYDWADQENDTVNIYIDEGDTQVIEPNYNSEFIKALKADMAVANTENSAVRISSSSVSISLDRLDGRYTDFSLSPYHHHLIDYMMKNKMIDEPSDIFKADEYYRLNVKPDHFDGQTTVDDTEMKKLKKTKVTQQAFNQALNEGSADIEGDDIYAVGKDGSFAIIKMNKEVK</sequence>
<dbReference type="OrthoDB" id="1706490at2"/>
<keyword evidence="1" id="KW-0472">Membrane</keyword>
<name>A0A4R6C115_9STAP</name>
<keyword evidence="1" id="KW-0812">Transmembrane</keyword>
<evidence type="ECO:0008006" key="4">
    <source>
        <dbReference type="Google" id="ProtNLM"/>
    </source>
</evidence>
<comment type="caution">
    <text evidence="2">The sequence shown here is derived from an EMBL/GenBank/DDBJ whole genome shotgun (WGS) entry which is preliminary data.</text>
</comment>
<dbReference type="EMBL" id="SCWF01000003">
    <property type="protein sequence ID" value="TDM14600.1"/>
    <property type="molecule type" value="Genomic_DNA"/>
</dbReference>
<dbReference type="PANTHER" id="PTHR39177:SF1">
    <property type="entry name" value="ABC TRANSPORTER PERMEASE YTRC-RELATED"/>
    <property type="match status" value="1"/>
</dbReference>
<feature type="transmembrane region" description="Helical" evidence="1">
    <location>
        <begin position="107"/>
        <end position="132"/>
    </location>
</feature>
<feature type="transmembrane region" description="Helical" evidence="1">
    <location>
        <begin position="172"/>
        <end position="193"/>
    </location>
</feature>
<dbReference type="PANTHER" id="PTHR39177">
    <property type="entry name" value="ABC TRANSPORTER PERMEASE YTRC-RELATED"/>
    <property type="match status" value="1"/>
</dbReference>
<evidence type="ECO:0000256" key="1">
    <source>
        <dbReference type="SAM" id="Phobius"/>
    </source>
</evidence>